<gene>
    <name evidence="9" type="ORF">POLS_LOCUS8732</name>
</gene>
<evidence type="ECO:0000256" key="2">
    <source>
        <dbReference type="ARBA" id="ARBA00007018"/>
    </source>
</evidence>
<comment type="similarity">
    <text evidence="2">Belongs to the ADIPOR family.</text>
</comment>
<accession>A0A9W4IB79</accession>
<evidence type="ECO:0008006" key="11">
    <source>
        <dbReference type="Google" id="ProtNLM"/>
    </source>
</evidence>
<sequence length="317" mass="35320">MNPNSNPRQRKTSPVPPTAKLETSLESSLESSPESQSSLLSYDELPEWYQDNEFIHHGYRPVSRSARACISSWLALHTETVNIHSHLIPAVLFSIVEAGVFKYLQTKYAQVTLGDQLIFAIFLQSATICLGFSAAYHTLMSHSQAVCGMWLQFDFVGIIVLTLGKFISGINMTFYCERTLKHIYWAMILTLGSITISILLNPKFAGRGWRTFRTCAFVATGLSGFAPMAHGIKIFGFSQMVKQSGMPYYLVEGALLILGSVIYATRIPESLMPGKFDIFGSSHQLFHLLVVLATGVHFFGILAAFDYNYHHRICGLS</sequence>
<comment type="subcellular location">
    <subcellularLocation>
        <location evidence="1">Membrane</location>
        <topology evidence="1">Multi-pass membrane protein</topology>
    </subcellularLocation>
</comment>
<feature type="region of interest" description="Disordered" evidence="7">
    <location>
        <begin position="1"/>
        <end position="35"/>
    </location>
</feature>
<evidence type="ECO:0000313" key="10">
    <source>
        <dbReference type="Proteomes" id="UP001153618"/>
    </source>
</evidence>
<dbReference type="PANTHER" id="PTHR20855">
    <property type="entry name" value="ADIPOR/PROGESTIN RECEPTOR-RELATED"/>
    <property type="match status" value="1"/>
</dbReference>
<dbReference type="GO" id="GO:0038023">
    <property type="term" value="F:signaling receptor activity"/>
    <property type="evidence" value="ECO:0007669"/>
    <property type="project" value="TreeGrafter"/>
</dbReference>
<evidence type="ECO:0000256" key="6">
    <source>
        <dbReference type="PIRSR" id="PIRSR604254-1"/>
    </source>
</evidence>
<feature type="transmembrane region" description="Helical" evidence="8">
    <location>
        <begin position="248"/>
        <end position="265"/>
    </location>
</feature>
<dbReference type="PANTHER" id="PTHR20855:SF52">
    <property type="entry name" value="ADIPONECTIN RECEPTOR PROTEIN"/>
    <property type="match status" value="1"/>
</dbReference>
<evidence type="ECO:0000313" key="9">
    <source>
        <dbReference type="EMBL" id="CAG8249169.1"/>
    </source>
</evidence>
<dbReference type="Proteomes" id="UP001153618">
    <property type="component" value="Unassembled WGS sequence"/>
</dbReference>
<dbReference type="AlphaFoldDB" id="A0A9W4IB79"/>
<keyword evidence="4 8" id="KW-1133">Transmembrane helix</keyword>
<feature type="transmembrane region" description="Helical" evidence="8">
    <location>
        <begin position="183"/>
        <end position="204"/>
    </location>
</feature>
<evidence type="ECO:0000256" key="3">
    <source>
        <dbReference type="ARBA" id="ARBA00022692"/>
    </source>
</evidence>
<proteinExistence type="inferred from homology"/>
<dbReference type="GO" id="GO:0006882">
    <property type="term" value="P:intracellular zinc ion homeostasis"/>
    <property type="evidence" value="ECO:0007669"/>
    <property type="project" value="TreeGrafter"/>
</dbReference>
<organism evidence="9 10">
    <name type="scientific">Penicillium olsonii</name>
    <dbReference type="NCBI Taxonomy" id="99116"/>
    <lineage>
        <taxon>Eukaryota</taxon>
        <taxon>Fungi</taxon>
        <taxon>Dikarya</taxon>
        <taxon>Ascomycota</taxon>
        <taxon>Pezizomycotina</taxon>
        <taxon>Eurotiomycetes</taxon>
        <taxon>Eurotiomycetidae</taxon>
        <taxon>Eurotiales</taxon>
        <taxon>Aspergillaceae</taxon>
        <taxon>Penicillium</taxon>
    </lineage>
</organism>
<keyword evidence="5 8" id="KW-0472">Membrane</keyword>
<dbReference type="GO" id="GO:0046872">
    <property type="term" value="F:metal ion binding"/>
    <property type="evidence" value="ECO:0007669"/>
    <property type="project" value="UniProtKB-KW"/>
</dbReference>
<keyword evidence="6" id="KW-0862">Zinc</keyword>
<evidence type="ECO:0000256" key="5">
    <source>
        <dbReference type="ARBA" id="ARBA00023136"/>
    </source>
</evidence>
<protein>
    <recommendedName>
        <fullName evidence="11">Hemolysin-III channel protein Izh2</fullName>
    </recommendedName>
</protein>
<dbReference type="OrthoDB" id="529367at2759"/>
<feature type="transmembrane region" description="Helical" evidence="8">
    <location>
        <begin position="285"/>
        <end position="305"/>
    </location>
</feature>
<evidence type="ECO:0000256" key="1">
    <source>
        <dbReference type="ARBA" id="ARBA00004141"/>
    </source>
</evidence>
<feature type="transmembrane region" description="Helical" evidence="8">
    <location>
        <begin position="116"/>
        <end position="135"/>
    </location>
</feature>
<feature type="compositionally biased region" description="Low complexity" evidence="7">
    <location>
        <begin position="21"/>
        <end position="35"/>
    </location>
</feature>
<feature type="binding site" evidence="6">
    <location>
        <position position="283"/>
    </location>
    <ligand>
        <name>Zn(2+)</name>
        <dbReference type="ChEBI" id="CHEBI:29105"/>
    </ligand>
</feature>
<evidence type="ECO:0000256" key="8">
    <source>
        <dbReference type="SAM" id="Phobius"/>
    </source>
</evidence>
<reference evidence="9" key="1">
    <citation type="submission" date="2021-07" db="EMBL/GenBank/DDBJ databases">
        <authorList>
            <person name="Branca A.L. A."/>
        </authorList>
    </citation>
    <scope>NUCLEOTIDE SEQUENCE</scope>
</reference>
<feature type="binding site" evidence="6">
    <location>
        <position position="137"/>
    </location>
    <ligand>
        <name>Zn(2+)</name>
        <dbReference type="ChEBI" id="CHEBI:29105"/>
    </ligand>
</feature>
<feature type="binding site" evidence="6">
    <location>
        <position position="287"/>
    </location>
    <ligand>
        <name>Zn(2+)</name>
        <dbReference type="ChEBI" id="CHEBI:29105"/>
    </ligand>
</feature>
<dbReference type="InterPro" id="IPR004254">
    <property type="entry name" value="AdipoR/HlyIII-related"/>
</dbReference>
<name>A0A9W4IB79_PENOL</name>
<feature type="transmembrane region" description="Helical" evidence="8">
    <location>
        <begin position="216"/>
        <end position="236"/>
    </location>
</feature>
<evidence type="ECO:0000256" key="4">
    <source>
        <dbReference type="ARBA" id="ARBA00022989"/>
    </source>
</evidence>
<comment type="caution">
    <text evidence="9">The sequence shown here is derived from an EMBL/GenBank/DDBJ whole genome shotgun (WGS) entry which is preliminary data.</text>
</comment>
<feature type="transmembrane region" description="Helical" evidence="8">
    <location>
        <begin position="155"/>
        <end position="176"/>
    </location>
</feature>
<dbReference type="GO" id="GO:0016020">
    <property type="term" value="C:membrane"/>
    <property type="evidence" value="ECO:0007669"/>
    <property type="project" value="UniProtKB-SubCell"/>
</dbReference>
<keyword evidence="6" id="KW-0479">Metal-binding</keyword>
<dbReference type="Pfam" id="PF03006">
    <property type="entry name" value="HlyIII"/>
    <property type="match status" value="1"/>
</dbReference>
<dbReference type="EMBL" id="CAJVOS010000071">
    <property type="protein sequence ID" value="CAG8249169.1"/>
    <property type="molecule type" value="Genomic_DNA"/>
</dbReference>
<evidence type="ECO:0000256" key="7">
    <source>
        <dbReference type="SAM" id="MobiDB-lite"/>
    </source>
</evidence>
<keyword evidence="3 8" id="KW-0812">Transmembrane</keyword>
<keyword evidence="10" id="KW-1185">Reference proteome</keyword>